<proteinExistence type="predicted"/>
<feature type="domain" description="CCHC-type" evidence="3">
    <location>
        <begin position="46"/>
        <end position="61"/>
    </location>
</feature>
<dbReference type="InterPro" id="IPR036875">
    <property type="entry name" value="Znf_CCHC_sf"/>
</dbReference>
<reference evidence="4" key="1">
    <citation type="journal article" date="2019" name="bioRxiv">
        <title>The Genome of the Zebra Mussel, Dreissena polymorpha: A Resource for Invasive Species Research.</title>
        <authorList>
            <person name="McCartney M.A."/>
            <person name="Auch B."/>
            <person name="Kono T."/>
            <person name="Mallez S."/>
            <person name="Zhang Y."/>
            <person name="Obille A."/>
            <person name="Becker A."/>
            <person name="Abrahante J.E."/>
            <person name="Garbe J."/>
            <person name="Badalamenti J.P."/>
            <person name="Herman A."/>
            <person name="Mangelson H."/>
            <person name="Liachko I."/>
            <person name="Sullivan S."/>
            <person name="Sone E.D."/>
            <person name="Koren S."/>
            <person name="Silverstein K.A.T."/>
            <person name="Beckman K.B."/>
            <person name="Gohl D.M."/>
        </authorList>
    </citation>
    <scope>NUCLEOTIDE SEQUENCE</scope>
    <source>
        <strain evidence="4">Duluth1</strain>
        <tissue evidence="4">Whole animal</tissue>
    </source>
</reference>
<sequence length="101" mass="12176">MHREMIEMHKEMYEMLKSFQYRNKFSAQEQDNLKGKWSRPSSPIICFSCDEEGHVSNRCPNRKNTDRKPWKKEYRNLTDRQSPVAGSFGKTEELLKDKERF</sequence>
<keyword evidence="1" id="KW-0479">Metal-binding</keyword>
<gene>
    <name evidence="4" type="ORF">DPMN_012343</name>
</gene>
<dbReference type="AlphaFoldDB" id="A0A9D4N5N5"/>
<evidence type="ECO:0000313" key="4">
    <source>
        <dbReference type="EMBL" id="KAH3888311.1"/>
    </source>
</evidence>
<dbReference type="SMART" id="SM00343">
    <property type="entry name" value="ZnF_C2HC"/>
    <property type="match status" value="1"/>
</dbReference>
<dbReference type="SUPFAM" id="SSF57756">
    <property type="entry name" value="Retrovirus zinc finger-like domains"/>
    <property type="match status" value="1"/>
</dbReference>
<accession>A0A9D4N5N5</accession>
<dbReference type="InterPro" id="IPR001878">
    <property type="entry name" value="Znf_CCHC"/>
</dbReference>
<keyword evidence="1" id="KW-0863">Zinc-finger</keyword>
<evidence type="ECO:0000256" key="1">
    <source>
        <dbReference type="PROSITE-ProRule" id="PRU00047"/>
    </source>
</evidence>
<name>A0A9D4N5N5_DREPO</name>
<dbReference type="GO" id="GO:0008270">
    <property type="term" value="F:zinc ion binding"/>
    <property type="evidence" value="ECO:0007669"/>
    <property type="project" value="UniProtKB-KW"/>
</dbReference>
<evidence type="ECO:0000259" key="3">
    <source>
        <dbReference type="PROSITE" id="PS50158"/>
    </source>
</evidence>
<dbReference type="EMBL" id="JAIWYP010000001">
    <property type="protein sequence ID" value="KAH3888311.1"/>
    <property type="molecule type" value="Genomic_DNA"/>
</dbReference>
<keyword evidence="1" id="KW-0862">Zinc</keyword>
<protein>
    <recommendedName>
        <fullName evidence="3">CCHC-type domain-containing protein</fullName>
    </recommendedName>
</protein>
<dbReference type="PROSITE" id="PS50158">
    <property type="entry name" value="ZF_CCHC"/>
    <property type="match status" value="1"/>
</dbReference>
<dbReference type="GO" id="GO:0003676">
    <property type="term" value="F:nucleic acid binding"/>
    <property type="evidence" value="ECO:0007669"/>
    <property type="project" value="InterPro"/>
</dbReference>
<feature type="region of interest" description="Disordered" evidence="2">
    <location>
        <begin position="79"/>
        <end position="101"/>
    </location>
</feature>
<evidence type="ECO:0000313" key="5">
    <source>
        <dbReference type="Proteomes" id="UP000828390"/>
    </source>
</evidence>
<comment type="caution">
    <text evidence="4">The sequence shown here is derived from an EMBL/GenBank/DDBJ whole genome shotgun (WGS) entry which is preliminary data.</text>
</comment>
<dbReference type="Gene3D" id="4.10.60.10">
    <property type="entry name" value="Zinc finger, CCHC-type"/>
    <property type="match status" value="1"/>
</dbReference>
<feature type="compositionally biased region" description="Basic and acidic residues" evidence="2">
    <location>
        <begin position="90"/>
        <end position="101"/>
    </location>
</feature>
<dbReference type="Proteomes" id="UP000828390">
    <property type="component" value="Unassembled WGS sequence"/>
</dbReference>
<reference evidence="4" key="2">
    <citation type="submission" date="2020-11" db="EMBL/GenBank/DDBJ databases">
        <authorList>
            <person name="McCartney M.A."/>
            <person name="Auch B."/>
            <person name="Kono T."/>
            <person name="Mallez S."/>
            <person name="Becker A."/>
            <person name="Gohl D.M."/>
            <person name="Silverstein K.A.T."/>
            <person name="Koren S."/>
            <person name="Bechman K.B."/>
            <person name="Herman A."/>
            <person name="Abrahante J.E."/>
            <person name="Garbe J."/>
        </authorList>
    </citation>
    <scope>NUCLEOTIDE SEQUENCE</scope>
    <source>
        <strain evidence="4">Duluth1</strain>
        <tissue evidence="4">Whole animal</tissue>
    </source>
</reference>
<evidence type="ECO:0000256" key="2">
    <source>
        <dbReference type="SAM" id="MobiDB-lite"/>
    </source>
</evidence>
<organism evidence="4 5">
    <name type="scientific">Dreissena polymorpha</name>
    <name type="common">Zebra mussel</name>
    <name type="synonym">Mytilus polymorpha</name>
    <dbReference type="NCBI Taxonomy" id="45954"/>
    <lineage>
        <taxon>Eukaryota</taxon>
        <taxon>Metazoa</taxon>
        <taxon>Spiralia</taxon>
        <taxon>Lophotrochozoa</taxon>
        <taxon>Mollusca</taxon>
        <taxon>Bivalvia</taxon>
        <taxon>Autobranchia</taxon>
        <taxon>Heteroconchia</taxon>
        <taxon>Euheterodonta</taxon>
        <taxon>Imparidentia</taxon>
        <taxon>Neoheterodontei</taxon>
        <taxon>Myida</taxon>
        <taxon>Dreissenoidea</taxon>
        <taxon>Dreissenidae</taxon>
        <taxon>Dreissena</taxon>
    </lineage>
</organism>
<dbReference type="Pfam" id="PF00098">
    <property type="entry name" value="zf-CCHC"/>
    <property type="match status" value="1"/>
</dbReference>
<keyword evidence="5" id="KW-1185">Reference proteome</keyword>